<dbReference type="EMBL" id="SGXE01000001">
    <property type="protein sequence ID" value="RZS99231.1"/>
    <property type="molecule type" value="Genomic_DNA"/>
</dbReference>
<dbReference type="Pfam" id="PF18962">
    <property type="entry name" value="Por_Secre_tail"/>
    <property type="match status" value="1"/>
</dbReference>
<keyword evidence="1" id="KW-0732">Signal</keyword>
<dbReference type="RefSeq" id="WP_165388978.1">
    <property type="nucleotide sequence ID" value="NZ_SGXE01000001.1"/>
</dbReference>
<reference evidence="3 4" key="1">
    <citation type="submission" date="2019-02" db="EMBL/GenBank/DDBJ databases">
        <title>Genomic Encyclopedia of Type Strains, Phase IV (KMG-IV): sequencing the most valuable type-strain genomes for metagenomic binning, comparative biology and taxonomic classification.</title>
        <authorList>
            <person name="Goeker M."/>
        </authorList>
    </citation>
    <scope>NUCLEOTIDE SEQUENCE [LARGE SCALE GENOMIC DNA]</scope>
    <source>
        <strain evidence="3 4">DSM 17196</strain>
    </source>
</reference>
<dbReference type="NCBIfam" id="TIGR04183">
    <property type="entry name" value="Por_Secre_tail"/>
    <property type="match status" value="1"/>
</dbReference>
<keyword evidence="4" id="KW-1185">Reference proteome</keyword>
<dbReference type="AlphaFoldDB" id="A0A4Q7PFJ0"/>
<accession>A0A4Q7PFJ0</accession>
<dbReference type="InterPro" id="IPR026444">
    <property type="entry name" value="Secre_tail"/>
</dbReference>
<dbReference type="Proteomes" id="UP000292262">
    <property type="component" value="Unassembled WGS sequence"/>
</dbReference>
<protein>
    <submittedName>
        <fullName evidence="3">Putative secreted protein (Por secretion system target)</fullName>
    </submittedName>
</protein>
<feature type="domain" description="Secretion system C-terminal sorting" evidence="2">
    <location>
        <begin position="77"/>
        <end position="139"/>
    </location>
</feature>
<name>A0A4Q7PFJ0_9FLAO</name>
<proteinExistence type="predicted"/>
<evidence type="ECO:0000256" key="1">
    <source>
        <dbReference type="ARBA" id="ARBA00022729"/>
    </source>
</evidence>
<evidence type="ECO:0000259" key="2">
    <source>
        <dbReference type="Pfam" id="PF18962"/>
    </source>
</evidence>
<sequence>MGATFELYSRAIGAESWMYRYEFSRPDLPATLQVGLIAYIYEAYPGNLNAQFDWIRFDNEVLSTSDFNQPVTALYAYPNPFKDIIHLKSQTAIDEVQVFDLSGQKLKTISAKQQSISQLSLKELSAGIYFLRIFAQDQQELIEVIKQ</sequence>
<organism evidence="3 4">
    <name type="scientific">Aquimarina brevivitae</name>
    <dbReference type="NCBI Taxonomy" id="323412"/>
    <lineage>
        <taxon>Bacteria</taxon>
        <taxon>Pseudomonadati</taxon>
        <taxon>Bacteroidota</taxon>
        <taxon>Flavobacteriia</taxon>
        <taxon>Flavobacteriales</taxon>
        <taxon>Flavobacteriaceae</taxon>
        <taxon>Aquimarina</taxon>
    </lineage>
</organism>
<evidence type="ECO:0000313" key="4">
    <source>
        <dbReference type="Proteomes" id="UP000292262"/>
    </source>
</evidence>
<comment type="caution">
    <text evidence="3">The sequence shown here is derived from an EMBL/GenBank/DDBJ whole genome shotgun (WGS) entry which is preliminary data.</text>
</comment>
<evidence type="ECO:0000313" key="3">
    <source>
        <dbReference type="EMBL" id="RZS99231.1"/>
    </source>
</evidence>
<gene>
    <name evidence="3" type="ORF">EV197_0440</name>
</gene>